<evidence type="ECO:0000313" key="1">
    <source>
        <dbReference type="EMBL" id="SVA98793.1"/>
    </source>
</evidence>
<reference evidence="1" key="1">
    <citation type="submission" date="2018-05" db="EMBL/GenBank/DDBJ databases">
        <authorList>
            <person name="Lanie J.A."/>
            <person name="Ng W.-L."/>
            <person name="Kazmierczak K.M."/>
            <person name="Andrzejewski T.M."/>
            <person name="Davidsen T.M."/>
            <person name="Wayne K.J."/>
            <person name="Tettelin H."/>
            <person name="Glass J.I."/>
            <person name="Rusch D."/>
            <person name="Podicherti R."/>
            <person name="Tsui H.-C.T."/>
            <person name="Winkler M.E."/>
        </authorList>
    </citation>
    <scope>NUCLEOTIDE SEQUENCE</scope>
</reference>
<dbReference type="AlphaFoldDB" id="A0A382ACX0"/>
<feature type="non-terminal residue" evidence="1">
    <location>
        <position position="29"/>
    </location>
</feature>
<proteinExistence type="predicted"/>
<accession>A0A382ACX0</accession>
<organism evidence="1">
    <name type="scientific">marine metagenome</name>
    <dbReference type="NCBI Taxonomy" id="408172"/>
    <lineage>
        <taxon>unclassified sequences</taxon>
        <taxon>metagenomes</taxon>
        <taxon>ecological metagenomes</taxon>
    </lineage>
</organism>
<name>A0A382ACX0_9ZZZZ</name>
<dbReference type="EMBL" id="UINC01024678">
    <property type="protein sequence ID" value="SVA98793.1"/>
    <property type="molecule type" value="Genomic_DNA"/>
</dbReference>
<gene>
    <name evidence="1" type="ORF">METZ01_LOCUS151647</name>
</gene>
<protein>
    <submittedName>
        <fullName evidence="1">Uncharacterized protein</fullName>
    </submittedName>
</protein>
<sequence length="29" mass="3109">MTQTRAVLALKIVLWLSALAPSAWLANGL</sequence>